<evidence type="ECO:0000256" key="6">
    <source>
        <dbReference type="ARBA" id="ARBA00023136"/>
    </source>
</evidence>
<dbReference type="Proteomes" id="UP000650833">
    <property type="component" value="Unassembled WGS sequence"/>
</dbReference>
<dbReference type="Pfam" id="PF00083">
    <property type="entry name" value="Sugar_tr"/>
    <property type="match status" value="1"/>
</dbReference>
<evidence type="ECO:0000259" key="8">
    <source>
        <dbReference type="PROSITE" id="PS50850"/>
    </source>
</evidence>
<comment type="subcellular location">
    <subcellularLocation>
        <location evidence="1">Membrane</location>
        <topology evidence="1">Multi-pass membrane protein</topology>
    </subcellularLocation>
</comment>
<dbReference type="InterPro" id="IPR036259">
    <property type="entry name" value="MFS_trans_sf"/>
</dbReference>
<keyword evidence="5 7" id="KW-1133">Transmembrane helix</keyword>
<dbReference type="GO" id="GO:0016020">
    <property type="term" value="C:membrane"/>
    <property type="evidence" value="ECO:0007669"/>
    <property type="project" value="UniProtKB-SubCell"/>
</dbReference>
<evidence type="ECO:0000256" key="7">
    <source>
        <dbReference type="SAM" id="Phobius"/>
    </source>
</evidence>
<name>A0A8H7RBK8_9FUNG</name>
<dbReference type="PRINTS" id="PR00171">
    <property type="entry name" value="SUGRTRNSPORT"/>
</dbReference>
<feature type="transmembrane region" description="Helical" evidence="7">
    <location>
        <begin position="144"/>
        <end position="167"/>
    </location>
</feature>
<feature type="transmembrane region" description="Helical" evidence="7">
    <location>
        <begin position="383"/>
        <end position="406"/>
    </location>
</feature>
<evidence type="ECO:0000256" key="2">
    <source>
        <dbReference type="ARBA" id="ARBA00010992"/>
    </source>
</evidence>
<sequence length="487" mass="52571">MVYCVLISSIGSFCNGWVTGSPNVPGEVTHACINGASHIANNIFPDCLPMSSALWGFAVASFCIGGLIGGLLGGSLQHRFGRKKTIIYNTIGWVIGGLLIGVAANPVMFIVGRVFCGVSCGIGSLCTPVYIGEISTIRYRGAMGACNQFGIVIGILLASVVGLPLASVPLWRINYAIVAIPAIIQFILMNTCVESPRYLISINRINDARECLQRLRVNSNIDTEFFGMIEGQLGLAAAQIIVGTQGKPKEMNDDIKSMNTQVKDISTKQDENIRPQMNIVSIFSDPQVRRIALIVIALHSIQQLIGMNAVMYYSTTIFNMSFDADMSKYMAIVSTVFNFASTIASLFLIDCIGRRPLLMIAEIGACIFSILLVIGYVHNIGALLIVSVFGYVVFFAIGVGPIPWMMTSELTPAYASSAVGAVATAFNWAMNFLIGQCFPLIFDKIKGYSFAIFAAVAAVALVFSYFNVPETNGRSLENISKDLTKEI</sequence>
<evidence type="ECO:0000256" key="1">
    <source>
        <dbReference type="ARBA" id="ARBA00004141"/>
    </source>
</evidence>
<keyword evidence="10" id="KW-1185">Reference proteome</keyword>
<dbReference type="SUPFAM" id="SSF103473">
    <property type="entry name" value="MFS general substrate transporter"/>
    <property type="match status" value="1"/>
</dbReference>
<feature type="transmembrane region" description="Helical" evidence="7">
    <location>
        <begin position="329"/>
        <end position="349"/>
    </location>
</feature>
<dbReference type="InterPro" id="IPR045263">
    <property type="entry name" value="GLUT"/>
</dbReference>
<feature type="transmembrane region" description="Helical" evidence="7">
    <location>
        <begin position="418"/>
        <end position="442"/>
    </location>
</feature>
<feature type="transmembrane region" description="Helical" evidence="7">
    <location>
        <begin position="173"/>
        <end position="193"/>
    </location>
</feature>
<feature type="transmembrane region" description="Helical" evidence="7">
    <location>
        <begin position="291"/>
        <end position="314"/>
    </location>
</feature>
<evidence type="ECO:0000313" key="10">
    <source>
        <dbReference type="Proteomes" id="UP000650833"/>
    </source>
</evidence>
<organism evidence="9 10">
    <name type="scientific">Mucor plumbeus</name>
    <dbReference type="NCBI Taxonomy" id="97098"/>
    <lineage>
        <taxon>Eukaryota</taxon>
        <taxon>Fungi</taxon>
        <taxon>Fungi incertae sedis</taxon>
        <taxon>Mucoromycota</taxon>
        <taxon>Mucoromycotina</taxon>
        <taxon>Mucoromycetes</taxon>
        <taxon>Mucorales</taxon>
        <taxon>Mucorineae</taxon>
        <taxon>Mucoraceae</taxon>
        <taxon>Mucor</taxon>
    </lineage>
</organism>
<dbReference type="PROSITE" id="PS00217">
    <property type="entry name" value="SUGAR_TRANSPORT_2"/>
    <property type="match status" value="1"/>
</dbReference>
<dbReference type="OrthoDB" id="4540492at2759"/>
<dbReference type="PANTHER" id="PTHR23503:SF8">
    <property type="entry name" value="FACILITATED GLUCOSE TRANSPORTER PROTEIN 1"/>
    <property type="match status" value="1"/>
</dbReference>
<dbReference type="EMBL" id="JAEPRC010000145">
    <property type="protein sequence ID" value="KAG2206626.1"/>
    <property type="molecule type" value="Genomic_DNA"/>
</dbReference>
<dbReference type="AlphaFoldDB" id="A0A8H7RBK8"/>
<dbReference type="Gene3D" id="1.20.1250.20">
    <property type="entry name" value="MFS general substrate transporter like domains"/>
    <property type="match status" value="1"/>
</dbReference>
<keyword evidence="6 7" id="KW-0472">Membrane</keyword>
<dbReference type="InterPro" id="IPR003663">
    <property type="entry name" value="Sugar/inositol_transpt"/>
</dbReference>
<feature type="transmembrane region" description="Helical" evidence="7">
    <location>
        <begin position="448"/>
        <end position="468"/>
    </location>
</feature>
<dbReference type="InterPro" id="IPR005828">
    <property type="entry name" value="MFS_sugar_transport-like"/>
</dbReference>
<dbReference type="PROSITE" id="PS50850">
    <property type="entry name" value="MFS"/>
    <property type="match status" value="1"/>
</dbReference>
<comment type="caution">
    <text evidence="9">The sequence shown here is derived from an EMBL/GenBank/DDBJ whole genome shotgun (WGS) entry which is preliminary data.</text>
</comment>
<evidence type="ECO:0000256" key="3">
    <source>
        <dbReference type="ARBA" id="ARBA00022448"/>
    </source>
</evidence>
<feature type="domain" description="Major facilitator superfamily (MFS) profile" evidence="8">
    <location>
        <begin position="4"/>
        <end position="472"/>
    </location>
</feature>
<comment type="similarity">
    <text evidence="2">Belongs to the major facilitator superfamily. Sugar transporter (TC 2.A.1.1) family.</text>
</comment>
<keyword evidence="4 7" id="KW-0812">Transmembrane</keyword>
<evidence type="ECO:0000313" key="9">
    <source>
        <dbReference type="EMBL" id="KAG2206626.1"/>
    </source>
</evidence>
<gene>
    <name evidence="9" type="ORF">INT46_009862</name>
</gene>
<feature type="transmembrane region" description="Helical" evidence="7">
    <location>
        <begin position="86"/>
        <end position="104"/>
    </location>
</feature>
<feature type="transmembrane region" description="Helical" evidence="7">
    <location>
        <begin position="53"/>
        <end position="74"/>
    </location>
</feature>
<dbReference type="InterPro" id="IPR005829">
    <property type="entry name" value="Sugar_transporter_CS"/>
</dbReference>
<evidence type="ECO:0000256" key="4">
    <source>
        <dbReference type="ARBA" id="ARBA00022692"/>
    </source>
</evidence>
<dbReference type="PROSITE" id="PS00216">
    <property type="entry name" value="SUGAR_TRANSPORT_1"/>
    <property type="match status" value="1"/>
</dbReference>
<keyword evidence="3" id="KW-0813">Transport</keyword>
<feature type="transmembrane region" description="Helical" evidence="7">
    <location>
        <begin position="110"/>
        <end position="132"/>
    </location>
</feature>
<evidence type="ECO:0000256" key="5">
    <source>
        <dbReference type="ARBA" id="ARBA00022989"/>
    </source>
</evidence>
<protein>
    <recommendedName>
        <fullName evidence="8">Major facilitator superfamily (MFS) profile domain-containing protein</fullName>
    </recommendedName>
</protein>
<feature type="transmembrane region" description="Helical" evidence="7">
    <location>
        <begin position="356"/>
        <end position="377"/>
    </location>
</feature>
<reference evidence="9" key="1">
    <citation type="submission" date="2020-12" db="EMBL/GenBank/DDBJ databases">
        <title>Metabolic potential, ecology and presence of endohyphal bacteria is reflected in genomic diversity of Mucoromycotina.</title>
        <authorList>
            <person name="Muszewska A."/>
            <person name="Okrasinska A."/>
            <person name="Steczkiewicz K."/>
            <person name="Drgas O."/>
            <person name="Orlowska M."/>
            <person name="Perlinska-Lenart U."/>
            <person name="Aleksandrzak-Piekarczyk T."/>
            <person name="Szatraj K."/>
            <person name="Zielenkiewicz U."/>
            <person name="Pilsyk S."/>
            <person name="Malc E."/>
            <person name="Mieczkowski P."/>
            <person name="Kruszewska J.S."/>
            <person name="Biernat P."/>
            <person name="Pawlowska J."/>
        </authorList>
    </citation>
    <scope>NUCLEOTIDE SEQUENCE</scope>
    <source>
        <strain evidence="9">CBS 226.32</strain>
    </source>
</reference>
<dbReference type="PANTHER" id="PTHR23503">
    <property type="entry name" value="SOLUTE CARRIER FAMILY 2"/>
    <property type="match status" value="1"/>
</dbReference>
<accession>A0A8H7RBK8</accession>
<dbReference type="GO" id="GO:0015149">
    <property type="term" value="F:hexose transmembrane transporter activity"/>
    <property type="evidence" value="ECO:0007669"/>
    <property type="project" value="TreeGrafter"/>
</dbReference>
<dbReference type="InterPro" id="IPR020846">
    <property type="entry name" value="MFS_dom"/>
</dbReference>
<proteinExistence type="inferred from homology"/>